<dbReference type="Gene3D" id="1.25.40.750">
    <property type="entry name" value="Domain of unknown function DUF5071"/>
    <property type="match status" value="1"/>
</dbReference>
<dbReference type="InterPro" id="IPR031837">
    <property type="entry name" value="DUF5071"/>
</dbReference>
<dbReference type="STRING" id="1236976.JCM16418_539"/>
<accession>W7YW73</accession>
<reference evidence="2 3" key="1">
    <citation type="journal article" date="2014" name="Genome Announc.">
        <title>Draft Genome Sequence of Paenibacillus pini JCM 16418T, Isolated from the Rhizosphere of Pine Tree.</title>
        <authorList>
            <person name="Yuki M."/>
            <person name="Oshima K."/>
            <person name="Suda W."/>
            <person name="Oshida Y."/>
            <person name="Kitamura K."/>
            <person name="Iida Y."/>
            <person name="Hattori M."/>
            <person name="Ohkuma M."/>
        </authorList>
    </citation>
    <scope>NUCLEOTIDE SEQUENCE [LARGE SCALE GENOMIC DNA]</scope>
    <source>
        <strain evidence="2 3">JCM 16418</strain>
    </source>
</reference>
<protein>
    <recommendedName>
        <fullName evidence="1">DUF5071 domain-containing protein</fullName>
    </recommendedName>
</protein>
<dbReference type="EMBL" id="BAVZ01000001">
    <property type="protein sequence ID" value="GAF06574.1"/>
    <property type="molecule type" value="Genomic_DNA"/>
</dbReference>
<evidence type="ECO:0000313" key="3">
    <source>
        <dbReference type="Proteomes" id="UP000019364"/>
    </source>
</evidence>
<gene>
    <name evidence="2" type="ORF">JCM16418_539</name>
</gene>
<dbReference type="InterPro" id="IPR038692">
    <property type="entry name" value="Cthe_2751_sf"/>
</dbReference>
<organism evidence="2 3">
    <name type="scientific">Paenibacillus pini JCM 16418</name>
    <dbReference type="NCBI Taxonomy" id="1236976"/>
    <lineage>
        <taxon>Bacteria</taxon>
        <taxon>Bacillati</taxon>
        <taxon>Bacillota</taxon>
        <taxon>Bacilli</taxon>
        <taxon>Bacillales</taxon>
        <taxon>Paenibacillaceae</taxon>
        <taxon>Paenibacillus</taxon>
    </lineage>
</organism>
<keyword evidence="3" id="KW-1185">Reference proteome</keyword>
<evidence type="ECO:0000313" key="2">
    <source>
        <dbReference type="EMBL" id="GAF06574.1"/>
    </source>
</evidence>
<evidence type="ECO:0000259" key="1">
    <source>
        <dbReference type="Pfam" id="PF16804"/>
    </source>
</evidence>
<comment type="caution">
    <text evidence="2">The sequence shown here is derived from an EMBL/GenBank/DDBJ whole genome shotgun (WGS) entry which is preliminary data.</text>
</comment>
<name>W7YW73_9BACL</name>
<dbReference type="Proteomes" id="UP000019364">
    <property type="component" value="Unassembled WGS sequence"/>
</dbReference>
<proteinExistence type="predicted"/>
<dbReference type="OrthoDB" id="1846249at2"/>
<dbReference type="Pfam" id="PF16804">
    <property type="entry name" value="DUF5071"/>
    <property type="match status" value="1"/>
</dbReference>
<dbReference type="CDD" id="cd11743">
    <property type="entry name" value="Cthe_2751_like"/>
    <property type="match status" value="1"/>
</dbReference>
<dbReference type="eggNOG" id="ENOG503003A">
    <property type="taxonomic scope" value="Bacteria"/>
</dbReference>
<dbReference type="AlphaFoldDB" id="W7YW73"/>
<feature type="domain" description="DUF5071" evidence="1">
    <location>
        <begin position="7"/>
        <end position="125"/>
    </location>
</feature>
<sequence length="127" mass="15022">MSDLINLLPRDKHDFERVNELKNLDKKDLIKLLPELLVWLQDINWPIAREVAKLLLTIPQETIPYISSVLAGGDDIWKEWCLRYFVMELPNKLRQSLQEDLERIAYRPTKGEELEEVHLTAQEILMD</sequence>